<keyword evidence="1" id="KW-0378">Hydrolase</keyword>
<dbReference type="EMBL" id="FNAD01000008">
    <property type="protein sequence ID" value="SDD85963.1"/>
    <property type="molecule type" value="Genomic_DNA"/>
</dbReference>
<accession>A0A1G6Y7M2</accession>
<dbReference type="STRING" id="58114.SAMN05216270_108163"/>
<proteinExistence type="predicted"/>
<dbReference type="SUPFAM" id="SSF75005">
    <property type="entry name" value="Arabinanase/levansucrase/invertase"/>
    <property type="match status" value="1"/>
</dbReference>
<dbReference type="AlphaFoldDB" id="A0A1G6Y7M2"/>
<dbReference type="GO" id="GO:0016787">
    <property type="term" value="F:hydrolase activity"/>
    <property type="evidence" value="ECO:0007669"/>
    <property type="project" value="UniProtKB-KW"/>
</dbReference>
<dbReference type="Proteomes" id="UP000198949">
    <property type="component" value="Unassembled WGS sequence"/>
</dbReference>
<name>A0A1G6Y7M2_9ACTN</name>
<evidence type="ECO:0000313" key="2">
    <source>
        <dbReference type="Proteomes" id="UP000198949"/>
    </source>
</evidence>
<organism evidence="1 2">
    <name type="scientific">Glycomyces harbinensis</name>
    <dbReference type="NCBI Taxonomy" id="58114"/>
    <lineage>
        <taxon>Bacteria</taxon>
        <taxon>Bacillati</taxon>
        <taxon>Actinomycetota</taxon>
        <taxon>Actinomycetes</taxon>
        <taxon>Glycomycetales</taxon>
        <taxon>Glycomycetaceae</taxon>
        <taxon>Glycomyces</taxon>
    </lineage>
</organism>
<dbReference type="RefSeq" id="WP_143014916.1">
    <property type="nucleotide sequence ID" value="NZ_FNAD01000008.1"/>
</dbReference>
<dbReference type="Gene3D" id="2.115.10.20">
    <property type="entry name" value="Glycosyl hydrolase domain, family 43"/>
    <property type="match status" value="2"/>
</dbReference>
<sequence>MTTGPAPSPEDFATEAAEAIAADADADTTGAAAAAVPDLQAATPAPVLQTAAPAPLFTDPVFDGPTDPTVVHDPATGLWRLYYTQRRANQPDGGVAWVHGTDIGRATSPDGRVWTYTGTLAGLDRVPGNTWWAPEILRHGDRWHMYVTYLEGVREDWSGPAEIRHYTSGDLESWTYRSTVDTDSERAIDAAVHRLPNGKWRMWFKDERRESRIHAADSEDLYTWTPAGPAVTDQAQEGPTVFALGGVYWMVTDGWSGLLVHRSTDLEHWHRQPVPLLAGPGRRAYDEALGHHAMALTQGPDEAFLYYFTHPGGGRRSTVQVARLHVREGWLRCERDEHFDYRPDPALVEPLRGGAA</sequence>
<gene>
    <name evidence="1" type="ORF">SAMN05216270_108163</name>
</gene>
<dbReference type="CDD" id="cd08984">
    <property type="entry name" value="GH43-like"/>
    <property type="match status" value="1"/>
</dbReference>
<protein>
    <submittedName>
        <fullName evidence="1">Glycosyl hydrolases family 43</fullName>
    </submittedName>
</protein>
<keyword evidence="2" id="KW-1185">Reference proteome</keyword>
<dbReference type="InterPro" id="IPR023296">
    <property type="entry name" value="Glyco_hydro_beta-prop_sf"/>
</dbReference>
<reference evidence="2" key="1">
    <citation type="submission" date="2016-10" db="EMBL/GenBank/DDBJ databases">
        <authorList>
            <person name="Varghese N."/>
            <person name="Submissions S."/>
        </authorList>
    </citation>
    <scope>NUCLEOTIDE SEQUENCE [LARGE SCALE GENOMIC DNA]</scope>
    <source>
        <strain evidence="2">CGMCC 4.3516</strain>
    </source>
</reference>
<dbReference type="OrthoDB" id="9759709at2"/>
<evidence type="ECO:0000313" key="1">
    <source>
        <dbReference type="EMBL" id="SDD85963.1"/>
    </source>
</evidence>